<gene>
    <name evidence="4" type="ORF">AN965_00710</name>
</gene>
<organism evidence="4 5">
    <name type="scientific">Alkalicoccobacillus plakortidis</name>
    <dbReference type="NCBI Taxonomy" id="444060"/>
    <lineage>
        <taxon>Bacteria</taxon>
        <taxon>Bacillati</taxon>
        <taxon>Bacillota</taxon>
        <taxon>Bacilli</taxon>
        <taxon>Bacillales</taxon>
        <taxon>Bacillaceae</taxon>
        <taxon>Alkalicoccobacillus</taxon>
    </lineage>
</organism>
<dbReference type="SUPFAM" id="SSF51004">
    <property type="entry name" value="C-terminal (heme d1) domain of cytochrome cd1-nitrite reductase"/>
    <property type="match status" value="1"/>
</dbReference>
<feature type="domain" description="YNCE-like beta-propeller" evidence="3">
    <location>
        <begin position="73"/>
        <end position="321"/>
    </location>
</feature>
<reference evidence="4 5" key="1">
    <citation type="submission" date="2015-09" db="EMBL/GenBank/DDBJ databases">
        <title>Genome sequencing project for genomic taxonomy and phylogenomics of Bacillus-like bacteria.</title>
        <authorList>
            <person name="Liu B."/>
            <person name="Wang J."/>
            <person name="Zhu Y."/>
            <person name="Liu G."/>
            <person name="Chen Q."/>
            <person name="Chen Z."/>
            <person name="Lan J."/>
            <person name="Che J."/>
            <person name="Ge C."/>
            <person name="Shi H."/>
            <person name="Pan Z."/>
            <person name="Liu X."/>
        </authorList>
    </citation>
    <scope>NUCLEOTIDE SEQUENCE [LARGE SCALE GENOMIC DNA]</scope>
    <source>
        <strain evidence="4 5">DSM 19153</strain>
    </source>
</reference>
<dbReference type="InterPro" id="IPR051200">
    <property type="entry name" value="Host-pathogen_enzymatic-act"/>
</dbReference>
<evidence type="ECO:0000259" key="3">
    <source>
        <dbReference type="Pfam" id="PF21783"/>
    </source>
</evidence>
<feature type="signal peptide" evidence="2">
    <location>
        <begin position="1"/>
        <end position="24"/>
    </location>
</feature>
<dbReference type="NCBIfam" id="TIGR02276">
    <property type="entry name" value="beta_rpt_yvtn"/>
    <property type="match status" value="1"/>
</dbReference>
<dbReference type="PANTHER" id="PTHR47197:SF3">
    <property type="entry name" value="DIHYDRO-HEME D1 DEHYDROGENASE"/>
    <property type="match status" value="1"/>
</dbReference>
<protein>
    <recommendedName>
        <fullName evidence="3">YNCE-like beta-propeller domain-containing protein</fullName>
    </recommendedName>
</protein>
<dbReference type="InterPro" id="IPR015943">
    <property type="entry name" value="WD40/YVTN_repeat-like_dom_sf"/>
</dbReference>
<name>A0A9D5DRD1_9BACI</name>
<dbReference type="InterPro" id="IPR011048">
    <property type="entry name" value="Haem_d1_sf"/>
</dbReference>
<evidence type="ECO:0000313" key="4">
    <source>
        <dbReference type="EMBL" id="KQL58954.1"/>
    </source>
</evidence>
<dbReference type="PANTHER" id="PTHR47197">
    <property type="entry name" value="PROTEIN NIRF"/>
    <property type="match status" value="1"/>
</dbReference>
<evidence type="ECO:0000256" key="1">
    <source>
        <dbReference type="ARBA" id="ARBA00022729"/>
    </source>
</evidence>
<dbReference type="InterPro" id="IPR048433">
    <property type="entry name" value="YNCE-like_beta-prop"/>
</dbReference>
<sequence length="325" mass="35841">MAKSKKALLVIFIALGVLSGCGYATVSVPTTEDPFAVVSHAKEPVLSFIDLETYEVIGSEKLNQSFTYMAKLDESTILGTNQLEEELYLFDLEAHTIRPFSEIGQGLTKIVVSEQQKRVFVSDTHQNAVQVVDGKTGTITKSIAIGAYPSDLLIDEEGQRVFVLSTQSNEVAIIDLINLTILSRFPVEENATGLLFDGQHLWLGGHGKVGELNREVSVYDPELGKQIKQVKAGLMPIAIEADERNEHLFFLSHGDHTLKKYSLESEEVIATIEVGQNPNYMMMQDDKLFITNLDSDSVSVVDASTMKVEKEIEVSKGPYAILSQL</sequence>
<evidence type="ECO:0000256" key="2">
    <source>
        <dbReference type="SAM" id="SignalP"/>
    </source>
</evidence>
<dbReference type="EMBL" id="LJJD01000003">
    <property type="protein sequence ID" value="KQL58954.1"/>
    <property type="molecule type" value="Genomic_DNA"/>
</dbReference>
<dbReference type="Gene3D" id="2.130.10.10">
    <property type="entry name" value="YVTN repeat-like/Quinoprotein amine dehydrogenase"/>
    <property type="match status" value="2"/>
</dbReference>
<keyword evidence="1 2" id="KW-0732">Signal</keyword>
<dbReference type="AlphaFoldDB" id="A0A9D5DRD1"/>
<evidence type="ECO:0000313" key="5">
    <source>
        <dbReference type="Proteomes" id="UP000051061"/>
    </source>
</evidence>
<proteinExistence type="predicted"/>
<keyword evidence="5" id="KW-1185">Reference proteome</keyword>
<dbReference type="Pfam" id="PF21783">
    <property type="entry name" value="YNCE"/>
    <property type="match status" value="1"/>
</dbReference>
<dbReference type="Proteomes" id="UP000051061">
    <property type="component" value="Unassembled WGS sequence"/>
</dbReference>
<feature type="chain" id="PRO_5039126569" description="YNCE-like beta-propeller domain-containing protein" evidence="2">
    <location>
        <begin position="25"/>
        <end position="325"/>
    </location>
</feature>
<dbReference type="InterPro" id="IPR011964">
    <property type="entry name" value="YVTN_b-propeller_repeat"/>
</dbReference>
<comment type="caution">
    <text evidence="4">The sequence shown here is derived from an EMBL/GenBank/DDBJ whole genome shotgun (WGS) entry which is preliminary data.</text>
</comment>
<accession>A0A9D5DRD1</accession>
<dbReference type="PROSITE" id="PS51257">
    <property type="entry name" value="PROKAR_LIPOPROTEIN"/>
    <property type="match status" value="1"/>
</dbReference>